<dbReference type="GO" id="GO:0016887">
    <property type="term" value="F:ATP hydrolysis activity"/>
    <property type="evidence" value="ECO:0007669"/>
    <property type="project" value="InterPro"/>
</dbReference>
<evidence type="ECO:0000313" key="4">
    <source>
        <dbReference type="Proteomes" id="UP000758603"/>
    </source>
</evidence>
<evidence type="ECO:0000259" key="2">
    <source>
        <dbReference type="SMART" id="SM00382"/>
    </source>
</evidence>
<dbReference type="InterPro" id="IPR003959">
    <property type="entry name" value="ATPase_AAA_core"/>
</dbReference>
<keyword evidence="4" id="KW-1185">Reference proteome</keyword>
<proteinExistence type="predicted"/>
<dbReference type="CDD" id="cd19481">
    <property type="entry name" value="RecA-like_protease"/>
    <property type="match status" value="1"/>
</dbReference>
<evidence type="ECO:0000313" key="3">
    <source>
        <dbReference type="EMBL" id="KAH6658275.1"/>
    </source>
</evidence>
<dbReference type="InterPro" id="IPR003593">
    <property type="entry name" value="AAA+_ATPase"/>
</dbReference>
<protein>
    <recommendedName>
        <fullName evidence="2">AAA+ ATPase domain-containing protein</fullName>
    </recommendedName>
</protein>
<dbReference type="GO" id="GO:0005524">
    <property type="term" value="F:ATP binding"/>
    <property type="evidence" value="ECO:0007669"/>
    <property type="project" value="InterPro"/>
</dbReference>
<dbReference type="PANTHER" id="PTHR46411">
    <property type="entry name" value="FAMILY ATPASE, PUTATIVE-RELATED"/>
    <property type="match status" value="1"/>
</dbReference>
<feature type="domain" description="AAA+ ATPase" evidence="2">
    <location>
        <begin position="733"/>
        <end position="858"/>
    </location>
</feature>
<sequence length="982" mass="110879">MMSIVLDHANVSEVPSETSAATLSAENIFARQSHASAKPQDPQLNADNQISEDASVPLDIEVSRVPVIAKETSTRHRPAAKAASLWCSKKGRSHANLYDWEIMECPSCGQNLRPPGEVGNSQQGGRTKDSGSTETSLSRSSDTTSASSTSGDSESESNVHVASDRPYGVDIFIPTIKSSDQAKKTAAGQVVAPPDIIYQIRFLYENGHELGNRPYHELLDLQEEKKAVVKISDPILEIVSIVRTNIRWLPSYDGNREATIMADGILRNPRYDSELLSHNIRIRSRRIIDVLKRIVTYYPGLRLTRDVVTFKEPYCVAFHHMADIKALSEGEGFASGAVSEVDKETQHHLKVFREAVTRNYNQVVEEETRRHASVPASATFKLLWLIFKPGVTVYTMMDEGLQACVVKSVTFESHTVAKLSSPYSLQLWYLDFDGRRLGRRECSRFISPFDGERDITSLSVFPAHFLDRTDGGATRTILENRGEKFFRYLRGAQVQYKGETLGSESHWYEGRAIIDISSYFTYGITQNFDHALIFDRPAIGEMRDWPDGNRNVDDNDDDFFTFRPPGAPARPGRGPGPGTTLRTRRPGASMPPVPPTTAQIPSYLPAQDPDSEYDVTKSYNAGFPWREYEDINPKKTHSLEIVDAVTGQKNRHRYLLCPRKVIGFTLKSRIWEQLDIDCCQEPRHNPQAVDALVMPDERKLMIKALVYQYSDRDQSNDDASGPWAADFIEHKGTGQIFLLHGSPGVGKTYTAECIAESTGRPLLSLTIGDLGTHVPQLESKLYKLFRLGEIWGAVILLDEADVFLERRATSDLHRNSLVSVFLRTMEYYRGILFLTTNRVGHFDDAFVSRIHVVLHYESFSATDRERIWTQFFEKLKRERGKFVDISRAAKKYVLKDPEMTSIPWNGREIRNTFQTAVALAEFRFTQLSDKEEGDKACLEREDFEKVCEMTGAFKKYLQSVSGFDEAQRARNDLARNDQFADP</sequence>
<dbReference type="OrthoDB" id="10042665at2759"/>
<name>A0A9P8UUJ8_9PEZI</name>
<feature type="region of interest" description="Disordered" evidence="1">
    <location>
        <begin position="113"/>
        <end position="161"/>
    </location>
</feature>
<dbReference type="Proteomes" id="UP000758603">
    <property type="component" value="Unassembled WGS sequence"/>
</dbReference>
<dbReference type="PANTHER" id="PTHR46411:SF4">
    <property type="entry name" value="AAA+ ATPASE DOMAIN-CONTAINING PROTEIN"/>
    <property type="match status" value="1"/>
</dbReference>
<comment type="caution">
    <text evidence="3">The sequence shown here is derived from an EMBL/GenBank/DDBJ whole genome shotgun (WGS) entry which is preliminary data.</text>
</comment>
<feature type="region of interest" description="Disordered" evidence="1">
    <location>
        <begin position="562"/>
        <end position="599"/>
    </location>
</feature>
<dbReference type="InterPro" id="IPR027417">
    <property type="entry name" value="P-loop_NTPase"/>
</dbReference>
<dbReference type="AlphaFoldDB" id="A0A9P8UUJ8"/>
<dbReference type="Pfam" id="PF22942">
    <property type="entry name" value="DUF7025"/>
    <property type="match status" value="1"/>
</dbReference>
<dbReference type="SMART" id="SM00382">
    <property type="entry name" value="AAA"/>
    <property type="match status" value="1"/>
</dbReference>
<feature type="compositionally biased region" description="Low complexity" evidence="1">
    <location>
        <begin position="132"/>
        <end position="152"/>
    </location>
</feature>
<dbReference type="Gene3D" id="3.40.50.300">
    <property type="entry name" value="P-loop containing nucleotide triphosphate hydrolases"/>
    <property type="match status" value="1"/>
</dbReference>
<dbReference type="EMBL" id="JAGPXC010000002">
    <property type="protein sequence ID" value="KAH6658275.1"/>
    <property type="molecule type" value="Genomic_DNA"/>
</dbReference>
<dbReference type="RefSeq" id="XP_045962509.1">
    <property type="nucleotide sequence ID" value="XM_046102271.1"/>
</dbReference>
<dbReference type="Pfam" id="PF00004">
    <property type="entry name" value="AAA"/>
    <property type="match status" value="1"/>
</dbReference>
<dbReference type="InterPro" id="IPR056599">
    <property type="entry name" value="AAA_lid_fung"/>
</dbReference>
<accession>A0A9P8UUJ8</accession>
<gene>
    <name evidence="3" type="ORF">BKA67DRAFT_557584</name>
</gene>
<organism evidence="3 4">
    <name type="scientific">Truncatella angustata</name>
    <dbReference type="NCBI Taxonomy" id="152316"/>
    <lineage>
        <taxon>Eukaryota</taxon>
        <taxon>Fungi</taxon>
        <taxon>Dikarya</taxon>
        <taxon>Ascomycota</taxon>
        <taxon>Pezizomycotina</taxon>
        <taxon>Sordariomycetes</taxon>
        <taxon>Xylariomycetidae</taxon>
        <taxon>Amphisphaeriales</taxon>
        <taxon>Sporocadaceae</taxon>
        <taxon>Truncatella</taxon>
    </lineage>
</organism>
<reference evidence="3" key="1">
    <citation type="journal article" date="2021" name="Nat. Commun.">
        <title>Genetic determinants of endophytism in the Arabidopsis root mycobiome.</title>
        <authorList>
            <person name="Mesny F."/>
            <person name="Miyauchi S."/>
            <person name="Thiergart T."/>
            <person name="Pickel B."/>
            <person name="Atanasova L."/>
            <person name="Karlsson M."/>
            <person name="Huettel B."/>
            <person name="Barry K.W."/>
            <person name="Haridas S."/>
            <person name="Chen C."/>
            <person name="Bauer D."/>
            <person name="Andreopoulos W."/>
            <person name="Pangilinan J."/>
            <person name="LaButti K."/>
            <person name="Riley R."/>
            <person name="Lipzen A."/>
            <person name="Clum A."/>
            <person name="Drula E."/>
            <person name="Henrissat B."/>
            <person name="Kohler A."/>
            <person name="Grigoriev I.V."/>
            <person name="Martin F.M."/>
            <person name="Hacquard S."/>
        </authorList>
    </citation>
    <scope>NUCLEOTIDE SEQUENCE</scope>
    <source>
        <strain evidence="3">MPI-SDFR-AT-0073</strain>
    </source>
</reference>
<dbReference type="GeneID" id="70131163"/>
<evidence type="ECO:0000256" key="1">
    <source>
        <dbReference type="SAM" id="MobiDB-lite"/>
    </source>
</evidence>
<dbReference type="Pfam" id="PF23232">
    <property type="entry name" value="AAA_lid_13"/>
    <property type="match status" value="1"/>
</dbReference>
<dbReference type="InterPro" id="IPR054289">
    <property type="entry name" value="DUF7025"/>
</dbReference>
<dbReference type="SUPFAM" id="SSF52540">
    <property type="entry name" value="P-loop containing nucleoside triphosphate hydrolases"/>
    <property type="match status" value="1"/>
</dbReference>